<feature type="region of interest" description="Disordered" evidence="2">
    <location>
        <begin position="198"/>
        <end position="229"/>
    </location>
</feature>
<name>A0A2K9BDS8_BIFBR</name>
<feature type="coiled-coil region" evidence="1">
    <location>
        <begin position="304"/>
        <end position="338"/>
    </location>
</feature>
<organism evidence="4 5">
    <name type="scientific">Bifidobacterium breve</name>
    <dbReference type="NCBI Taxonomy" id="1685"/>
    <lineage>
        <taxon>Bacteria</taxon>
        <taxon>Bacillati</taxon>
        <taxon>Actinomycetota</taxon>
        <taxon>Actinomycetes</taxon>
        <taxon>Bifidobacteriales</taxon>
        <taxon>Bifidobacteriaceae</taxon>
        <taxon>Bifidobacterium</taxon>
    </lineage>
</organism>
<keyword evidence="1" id="KW-0175">Coiled coil</keyword>
<dbReference type="EMBL" id="CP021558">
    <property type="protein sequence ID" value="AUE03171.1"/>
    <property type="molecule type" value="Genomic_DNA"/>
</dbReference>
<feature type="transmembrane region" description="Helical" evidence="3">
    <location>
        <begin position="233"/>
        <end position="254"/>
    </location>
</feature>
<sequence length="473" mass="53310">MPQARRHERVREPVADNRDMRQIAQDNESNTRHMSRMADVQFGVSLVQAAQLGRANRLHEQAVRIEEDSNRKIGLLGKHAAETSRLIGKTLEAQSESNRILNGMSEQADRTHRLLAAQLEGQRLIVDKLEQLRTDQAYQSFAQWRQSDEGRQYLQWAEKAQDTTSRIEDYTRRMQAARQKDEELAVRELVAADPKGIMKEPEQPKTPPKPVMTAVPEPGPRPEEPEARERESVWPGIFPFLGIIAGIILTIYFIRQRTYGYETDLFEVLVGGAISIVLYCAIGFGLGCLITAALMAVLKNTPANRNARKAREEYESAYADWSERNERYQTALDRYETAVAAWDRDYNQGGAYRRLKAEHDDRVLDYTDECMRVAHSMFPPATRWAATNPMDTLRLLNGIIQDAPFNPPMPGRLPSPALPVLANVGSLPVYAPNMRAELALIQSENEGGPVRDAEPGQDADAPYEPITGYATLD</sequence>
<keyword evidence="3" id="KW-0472">Membrane</keyword>
<evidence type="ECO:0000256" key="1">
    <source>
        <dbReference type="SAM" id="Coils"/>
    </source>
</evidence>
<dbReference type="AlphaFoldDB" id="A0A2K9BDS8"/>
<feature type="transmembrane region" description="Helical" evidence="3">
    <location>
        <begin position="274"/>
        <end position="298"/>
    </location>
</feature>
<keyword evidence="3" id="KW-0812">Transmembrane</keyword>
<proteinExistence type="predicted"/>
<keyword evidence="3" id="KW-1133">Transmembrane helix</keyword>
<protein>
    <submittedName>
        <fullName evidence="4">Uncharacterized protein</fullName>
    </submittedName>
</protein>
<evidence type="ECO:0000256" key="3">
    <source>
        <dbReference type="SAM" id="Phobius"/>
    </source>
</evidence>
<reference evidence="4 5" key="1">
    <citation type="submission" date="2017-05" db="EMBL/GenBank/DDBJ databases">
        <title>Comparative genomics and methylome analysis of the gut commensal Bifidobacterium breve.</title>
        <authorList>
            <person name="Bottacini F."/>
            <person name="Morrissey R."/>
            <person name="Roberts R.J."/>
            <person name="James K."/>
            <person name="van Breen J."/>
            <person name="Egan M."/>
            <person name="Lambert J."/>
            <person name="van Limpt K."/>
            <person name="Stanton C."/>
            <person name="Knol J."/>
            <person name="O' Connell Motherway M."/>
            <person name="van Sinderen D."/>
        </authorList>
    </citation>
    <scope>NUCLEOTIDE SEQUENCE [LARGE SCALE GENOMIC DNA]</scope>
    <source>
        <strain evidence="4 5">215W447a</strain>
    </source>
</reference>
<evidence type="ECO:0000313" key="5">
    <source>
        <dbReference type="Proteomes" id="UP000232491"/>
    </source>
</evidence>
<feature type="coiled-coil region" evidence="1">
    <location>
        <begin position="160"/>
        <end position="187"/>
    </location>
</feature>
<gene>
    <name evidence="4" type="ORF">BB215W447A_1155</name>
</gene>
<accession>A0A2K9BDS8</accession>
<feature type="compositionally biased region" description="Basic and acidic residues" evidence="2">
    <location>
        <begin position="220"/>
        <end position="229"/>
    </location>
</feature>
<evidence type="ECO:0000256" key="2">
    <source>
        <dbReference type="SAM" id="MobiDB-lite"/>
    </source>
</evidence>
<evidence type="ECO:0000313" key="4">
    <source>
        <dbReference type="EMBL" id="AUE03171.1"/>
    </source>
</evidence>
<feature type="region of interest" description="Disordered" evidence="2">
    <location>
        <begin position="446"/>
        <end position="473"/>
    </location>
</feature>
<dbReference type="Proteomes" id="UP000232491">
    <property type="component" value="Chromosome"/>
</dbReference>